<evidence type="ECO:0000313" key="3">
    <source>
        <dbReference type="Proteomes" id="UP000298460"/>
    </source>
</evidence>
<dbReference type="InterPro" id="IPR036388">
    <property type="entry name" value="WH-like_DNA-bd_sf"/>
</dbReference>
<dbReference type="AlphaFoldDB" id="A0A4Z0R526"/>
<dbReference type="EMBL" id="SPQQ01000006">
    <property type="protein sequence ID" value="TGE36736.1"/>
    <property type="molecule type" value="Genomic_DNA"/>
</dbReference>
<gene>
    <name evidence="2" type="ORF">E4K67_16595</name>
</gene>
<dbReference type="OrthoDB" id="1798148at2"/>
<evidence type="ECO:0000313" key="2">
    <source>
        <dbReference type="EMBL" id="TGE36736.1"/>
    </source>
</evidence>
<sequence>MLTSIMRILARKESLSMTQLAQEIGCTIGEIESALEQMVHMGYIHRERLGQSCSSSSCGADRCEGCGFVSSESFTVWELTERGLAIVGSELK</sequence>
<dbReference type="RefSeq" id="WP_135548672.1">
    <property type="nucleotide sequence ID" value="NZ_SPQQ01000006.1"/>
</dbReference>
<comment type="caution">
    <text evidence="2">The sequence shown here is derived from an EMBL/GenBank/DDBJ whole genome shotgun (WGS) entry which is preliminary data.</text>
</comment>
<organism evidence="2 3">
    <name type="scientific">Desulfosporosinus fructosivorans</name>
    <dbReference type="NCBI Taxonomy" id="2018669"/>
    <lineage>
        <taxon>Bacteria</taxon>
        <taxon>Bacillati</taxon>
        <taxon>Bacillota</taxon>
        <taxon>Clostridia</taxon>
        <taxon>Eubacteriales</taxon>
        <taxon>Desulfitobacteriaceae</taxon>
        <taxon>Desulfosporosinus</taxon>
    </lineage>
</organism>
<proteinExistence type="predicted"/>
<dbReference type="SUPFAM" id="SSF46785">
    <property type="entry name" value="Winged helix' DNA-binding domain"/>
    <property type="match status" value="1"/>
</dbReference>
<accession>A0A4Z0R526</accession>
<dbReference type="Proteomes" id="UP000298460">
    <property type="component" value="Unassembled WGS sequence"/>
</dbReference>
<dbReference type="Gene3D" id="1.10.10.10">
    <property type="entry name" value="Winged helix-like DNA-binding domain superfamily/Winged helix DNA-binding domain"/>
    <property type="match status" value="1"/>
</dbReference>
<dbReference type="InterPro" id="IPR015102">
    <property type="entry name" value="Tscrpt_reg_HTH_FeoC"/>
</dbReference>
<keyword evidence="3" id="KW-1185">Reference proteome</keyword>
<reference evidence="2 3" key="1">
    <citation type="submission" date="2019-03" db="EMBL/GenBank/DDBJ databases">
        <title>Draft Genome Sequence of Desulfosporosinus fructosivorans Strain 63.6F, Isolated from Marine Sediment in the Baltic Sea.</title>
        <authorList>
            <person name="Hausmann B."/>
            <person name="Vandieken V."/>
            <person name="Pjevac P."/>
            <person name="Schreck K."/>
            <person name="Herbold C.W."/>
            <person name="Loy A."/>
        </authorList>
    </citation>
    <scope>NUCLEOTIDE SEQUENCE [LARGE SCALE GENOMIC DNA]</scope>
    <source>
        <strain evidence="2 3">63.6F</strain>
    </source>
</reference>
<evidence type="ECO:0000259" key="1">
    <source>
        <dbReference type="Pfam" id="PF09012"/>
    </source>
</evidence>
<name>A0A4Z0R526_9FIRM</name>
<dbReference type="InterPro" id="IPR036390">
    <property type="entry name" value="WH_DNA-bd_sf"/>
</dbReference>
<protein>
    <submittedName>
        <fullName evidence="2">MarR family transcriptional regulator</fullName>
    </submittedName>
</protein>
<feature type="domain" description="Transcriptional regulator HTH-type FeoC" evidence="1">
    <location>
        <begin position="1"/>
        <end position="66"/>
    </location>
</feature>
<dbReference type="Pfam" id="PF09012">
    <property type="entry name" value="FeoC"/>
    <property type="match status" value="1"/>
</dbReference>